<feature type="domain" description="OmpA-like" evidence="3">
    <location>
        <begin position="66"/>
        <end position="194"/>
    </location>
</feature>
<keyword evidence="1" id="KW-0472">Membrane</keyword>
<evidence type="ECO:0000313" key="4">
    <source>
        <dbReference type="EMBL" id="MBC3918131.1"/>
    </source>
</evidence>
<gene>
    <name evidence="4" type="ORF">H8L32_11640</name>
</gene>
<evidence type="ECO:0000259" key="3">
    <source>
        <dbReference type="PROSITE" id="PS51123"/>
    </source>
</evidence>
<keyword evidence="5" id="KW-1185">Reference proteome</keyword>
<dbReference type="Proteomes" id="UP000650424">
    <property type="component" value="Unassembled WGS sequence"/>
</dbReference>
<dbReference type="Gene3D" id="3.30.1330.60">
    <property type="entry name" value="OmpA-like domain"/>
    <property type="match status" value="1"/>
</dbReference>
<dbReference type="CDD" id="cd07185">
    <property type="entry name" value="OmpA_C-like"/>
    <property type="match status" value="1"/>
</dbReference>
<evidence type="ECO:0000256" key="2">
    <source>
        <dbReference type="SAM" id="SignalP"/>
    </source>
</evidence>
<comment type="caution">
    <text evidence="4">The sequence shown here is derived from an EMBL/GenBank/DDBJ whole genome shotgun (WGS) entry which is preliminary data.</text>
</comment>
<dbReference type="InterPro" id="IPR006665">
    <property type="entry name" value="OmpA-like"/>
</dbReference>
<name>A0ABR6ZQG9_9BURK</name>
<reference evidence="4 5" key="1">
    <citation type="submission" date="2020-08" db="EMBL/GenBank/DDBJ databases">
        <title>Novel species isolated from subtropical streams in China.</title>
        <authorList>
            <person name="Lu H."/>
        </authorList>
    </citation>
    <scope>NUCLEOTIDE SEQUENCE [LARGE SCALE GENOMIC DNA]</scope>
    <source>
        <strain evidence="4 5">CY18W</strain>
    </source>
</reference>
<evidence type="ECO:0000313" key="5">
    <source>
        <dbReference type="Proteomes" id="UP000650424"/>
    </source>
</evidence>
<feature type="chain" id="PRO_5045640222" evidence="2">
    <location>
        <begin position="24"/>
        <end position="195"/>
    </location>
</feature>
<keyword evidence="2" id="KW-0732">Signal</keyword>
<dbReference type="Pfam" id="PF00691">
    <property type="entry name" value="OmpA"/>
    <property type="match status" value="1"/>
</dbReference>
<sequence length="195" mass="20274">MLKKLTALYVLAAFALPVSTVIAQTSAAAPAAQSAEASASATSSTAAATPAVPAPAPTPPTPPKRCDFAITLQSDEIFEHKKSAQLPILNSKGKERIDSEVLSKLANCTKVELIVVSGHTDLIGSHAQTQKLSEKNADAVVAYLGSKGLNAPMDTMGMGKTQQIKACDDKLAKAKLAECLAPNRRIVIEGRGLAK</sequence>
<accession>A0ABR6ZQG9</accession>
<dbReference type="InterPro" id="IPR036737">
    <property type="entry name" value="OmpA-like_sf"/>
</dbReference>
<feature type="signal peptide" evidence="2">
    <location>
        <begin position="1"/>
        <end position="23"/>
    </location>
</feature>
<dbReference type="RefSeq" id="WP_186947406.1">
    <property type="nucleotide sequence ID" value="NZ_JACOGF010000005.1"/>
</dbReference>
<organism evidence="4 5">
    <name type="scientific">Undibacterium hunanense</name>
    <dbReference type="NCBI Taxonomy" id="2762292"/>
    <lineage>
        <taxon>Bacteria</taxon>
        <taxon>Pseudomonadati</taxon>
        <taxon>Pseudomonadota</taxon>
        <taxon>Betaproteobacteria</taxon>
        <taxon>Burkholderiales</taxon>
        <taxon>Oxalobacteraceae</taxon>
        <taxon>Undibacterium</taxon>
    </lineage>
</organism>
<protein>
    <submittedName>
        <fullName evidence="4">OmpA family protein</fullName>
    </submittedName>
</protein>
<dbReference type="SUPFAM" id="SSF103088">
    <property type="entry name" value="OmpA-like"/>
    <property type="match status" value="1"/>
</dbReference>
<dbReference type="PROSITE" id="PS51123">
    <property type="entry name" value="OMPA_2"/>
    <property type="match status" value="1"/>
</dbReference>
<evidence type="ECO:0000256" key="1">
    <source>
        <dbReference type="PROSITE-ProRule" id="PRU00473"/>
    </source>
</evidence>
<dbReference type="EMBL" id="JACOGF010000005">
    <property type="protein sequence ID" value="MBC3918131.1"/>
    <property type="molecule type" value="Genomic_DNA"/>
</dbReference>
<proteinExistence type="predicted"/>